<evidence type="ECO:0000256" key="2">
    <source>
        <dbReference type="ARBA" id="ARBA00022692"/>
    </source>
</evidence>
<dbReference type="Pfam" id="PF04479">
    <property type="entry name" value="RTA1"/>
    <property type="match status" value="1"/>
</dbReference>
<dbReference type="PANTHER" id="PTHR31465:SF27">
    <property type="entry name" value="DOMAIN PROTEIN, PUTATIVE (AFU_ORTHOLOGUE AFUA_3G01030)-RELATED"/>
    <property type="match status" value="1"/>
</dbReference>
<dbReference type="AlphaFoldDB" id="A0A9P9AJ26"/>
<sequence>MAQLKPVDGTDVYLWKYLPSFAAAATLTALFTVVTIAHCWRMVITRTWYCSVFAIGGLFQIIGYGVRILAHYHTNQIAPYVIQSIFILLAPVFYAASIYTALGRLIRSIHGDRFSIVRPGRMTKIFVLGDWLSLMVQGNAAGLTSKASTRKIGEAIITAGLFIQLVIFGFFIVAAVIFHKRMRREVTKRSEFRPDIPWRQGMYMIYACSCLIMVRCVFRVAEYIMGTEAYLLSHEWPMYVFDAALMWLVQLIFLIWFPHHFKVPQEADVELYSELRSETANDQPN</sequence>
<reference evidence="6 7" key="1">
    <citation type="journal article" date="2021" name="Nat. Commun.">
        <title>Genetic determinants of endophytism in the Arabidopsis root mycobiome.</title>
        <authorList>
            <person name="Mesny F."/>
            <person name="Miyauchi S."/>
            <person name="Thiergart T."/>
            <person name="Pickel B."/>
            <person name="Atanasova L."/>
            <person name="Karlsson M."/>
            <person name="Huettel B."/>
            <person name="Barry K.W."/>
            <person name="Haridas S."/>
            <person name="Chen C."/>
            <person name="Bauer D."/>
            <person name="Andreopoulos W."/>
            <person name="Pangilinan J."/>
            <person name="LaButti K."/>
            <person name="Riley R."/>
            <person name="Lipzen A."/>
            <person name="Clum A."/>
            <person name="Drula E."/>
            <person name="Henrissat B."/>
            <person name="Kohler A."/>
            <person name="Grigoriev I.V."/>
            <person name="Martin F.M."/>
            <person name="Hacquard S."/>
        </authorList>
    </citation>
    <scope>NUCLEOTIDE SEQUENCE [LARGE SCALE GENOMIC DNA]</scope>
    <source>
        <strain evidence="6 7">MPI-CAGE-CH-0241</strain>
    </source>
</reference>
<dbReference type="InterPro" id="IPR007568">
    <property type="entry name" value="RTA1"/>
</dbReference>
<gene>
    <name evidence="6" type="ORF">B0T10DRAFT_444895</name>
</gene>
<evidence type="ECO:0000256" key="3">
    <source>
        <dbReference type="ARBA" id="ARBA00022989"/>
    </source>
</evidence>
<accession>A0A9P9AJ26</accession>
<dbReference type="Proteomes" id="UP000777438">
    <property type="component" value="Unassembled WGS sequence"/>
</dbReference>
<keyword evidence="2 5" id="KW-0812">Transmembrane</keyword>
<evidence type="ECO:0000256" key="5">
    <source>
        <dbReference type="SAM" id="Phobius"/>
    </source>
</evidence>
<feature type="transmembrane region" description="Helical" evidence="5">
    <location>
        <begin position="47"/>
        <end position="68"/>
    </location>
</feature>
<dbReference type="OrthoDB" id="3358017at2759"/>
<dbReference type="GO" id="GO:0016020">
    <property type="term" value="C:membrane"/>
    <property type="evidence" value="ECO:0007669"/>
    <property type="project" value="UniProtKB-SubCell"/>
</dbReference>
<keyword evidence="7" id="KW-1185">Reference proteome</keyword>
<dbReference type="PANTHER" id="PTHR31465">
    <property type="entry name" value="PROTEIN RTA1-RELATED"/>
    <property type="match status" value="1"/>
</dbReference>
<keyword evidence="3 5" id="KW-1133">Transmembrane helix</keyword>
<feature type="transmembrane region" description="Helical" evidence="5">
    <location>
        <begin position="155"/>
        <end position="178"/>
    </location>
</feature>
<evidence type="ECO:0000256" key="4">
    <source>
        <dbReference type="ARBA" id="ARBA00023136"/>
    </source>
</evidence>
<evidence type="ECO:0000313" key="7">
    <source>
        <dbReference type="Proteomes" id="UP000777438"/>
    </source>
</evidence>
<comment type="caution">
    <text evidence="6">The sequence shown here is derived from an EMBL/GenBank/DDBJ whole genome shotgun (WGS) entry which is preliminary data.</text>
</comment>
<evidence type="ECO:0000256" key="1">
    <source>
        <dbReference type="ARBA" id="ARBA00004141"/>
    </source>
</evidence>
<evidence type="ECO:0000313" key="6">
    <source>
        <dbReference type="EMBL" id="KAH6884913.1"/>
    </source>
</evidence>
<keyword evidence="4 5" id="KW-0472">Membrane</keyword>
<name>A0A9P9AJ26_9HYPO</name>
<feature type="transmembrane region" description="Helical" evidence="5">
    <location>
        <begin position="203"/>
        <end position="224"/>
    </location>
</feature>
<feature type="transmembrane region" description="Helical" evidence="5">
    <location>
        <begin position="123"/>
        <end position="143"/>
    </location>
</feature>
<feature type="transmembrane region" description="Helical" evidence="5">
    <location>
        <begin position="80"/>
        <end position="102"/>
    </location>
</feature>
<dbReference type="EMBL" id="JAGPYM010000019">
    <property type="protein sequence ID" value="KAH6884913.1"/>
    <property type="molecule type" value="Genomic_DNA"/>
</dbReference>
<organism evidence="6 7">
    <name type="scientific">Thelonectria olida</name>
    <dbReference type="NCBI Taxonomy" id="1576542"/>
    <lineage>
        <taxon>Eukaryota</taxon>
        <taxon>Fungi</taxon>
        <taxon>Dikarya</taxon>
        <taxon>Ascomycota</taxon>
        <taxon>Pezizomycotina</taxon>
        <taxon>Sordariomycetes</taxon>
        <taxon>Hypocreomycetidae</taxon>
        <taxon>Hypocreales</taxon>
        <taxon>Nectriaceae</taxon>
        <taxon>Thelonectria</taxon>
    </lineage>
</organism>
<proteinExistence type="predicted"/>
<feature type="transmembrane region" description="Helical" evidence="5">
    <location>
        <begin position="20"/>
        <end position="40"/>
    </location>
</feature>
<comment type="subcellular location">
    <subcellularLocation>
        <location evidence="1">Membrane</location>
        <topology evidence="1">Multi-pass membrane protein</topology>
    </subcellularLocation>
</comment>
<protein>
    <submittedName>
        <fullName evidence="6">RTA1 like protein-domain-containing protein</fullName>
    </submittedName>
</protein>
<feature type="transmembrane region" description="Helical" evidence="5">
    <location>
        <begin position="236"/>
        <end position="257"/>
    </location>
</feature>